<keyword evidence="2" id="KW-0732">Signal</keyword>
<gene>
    <name evidence="4" type="ORF">B4077_3159</name>
</gene>
<evidence type="ECO:0000313" key="4">
    <source>
        <dbReference type="EMBL" id="KLA22213.1"/>
    </source>
</evidence>
<accession>A0A0G8ED82</accession>
<organism evidence="4 5">
    <name type="scientific">Bacillus cereus</name>
    <dbReference type="NCBI Taxonomy" id="1396"/>
    <lineage>
        <taxon>Bacteria</taxon>
        <taxon>Bacillati</taxon>
        <taxon>Bacillota</taxon>
        <taxon>Bacilli</taxon>
        <taxon>Bacillales</taxon>
        <taxon>Bacillaceae</taxon>
        <taxon>Bacillus</taxon>
        <taxon>Bacillus cereus group</taxon>
    </lineage>
</organism>
<comment type="caution">
    <text evidence="4">The sequence shown here is derived from an EMBL/GenBank/DDBJ whole genome shotgun (WGS) entry which is preliminary data.</text>
</comment>
<evidence type="ECO:0000313" key="5">
    <source>
        <dbReference type="Proteomes" id="UP000035214"/>
    </source>
</evidence>
<dbReference type="Pfam" id="PF13360">
    <property type="entry name" value="PQQ_2"/>
    <property type="match status" value="1"/>
</dbReference>
<dbReference type="RefSeq" id="WP_046956825.1">
    <property type="nucleotide sequence ID" value="NZ_LCYI01000062.1"/>
</dbReference>
<dbReference type="EMBL" id="LCYI01000062">
    <property type="protein sequence ID" value="KLA22213.1"/>
    <property type="molecule type" value="Genomic_DNA"/>
</dbReference>
<dbReference type="InterPro" id="IPR002372">
    <property type="entry name" value="PQQ_rpt_dom"/>
</dbReference>
<name>A0A0G8ED82_BACCE</name>
<feature type="chain" id="PRO_5002572464" description="Pyrrolo-quinoline quinone repeat domain-containing protein" evidence="2">
    <location>
        <begin position="27"/>
        <end position="462"/>
    </location>
</feature>
<dbReference type="PANTHER" id="PTHR34512:SF30">
    <property type="entry name" value="OUTER MEMBRANE PROTEIN ASSEMBLY FACTOR BAMB"/>
    <property type="match status" value="1"/>
</dbReference>
<dbReference type="AlphaFoldDB" id="A0A0G8ED82"/>
<dbReference type="InterPro" id="IPR015943">
    <property type="entry name" value="WD40/YVTN_repeat-like_dom_sf"/>
</dbReference>
<dbReference type="Gene3D" id="2.40.128.630">
    <property type="match status" value="1"/>
</dbReference>
<dbReference type="Gene3D" id="2.130.10.10">
    <property type="entry name" value="YVTN repeat-like/Quinoprotein amine dehydrogenase"/>
    <property type="match status" value="1"/>
</dbReference>
<keyword evidence="1" id="KW-0175">Coiled coil</keyword>
<evidence type="ECO:0000259" key="3">
    <source>
        <dbReference type="Pfam" id="PF13360"/>
    </source>
</evidence>
<feature type="signal peptide" evidence="2">
    <location>
        <begin position="1"/>
        <end position="26"/>
    </location>
</feature>
<dbReference type="PATRIC" id="fig|1396.428.peg.2511"/>
<proteinExistence type="predicted"/>
<dbReference type="InterPro" id="IPR011047">
    <property type="entry name" value="Quinoprotein_ADH-like_sf"/>
</dbReference>
<dbReference type="Proteomes" id="UP000035214">
    <property type="component" value="Unassembled WGS sequence"/>
</dbReference>
<dbReference type="SMART" id="SM00564">
    <property type="entry name" value="PQQ"/>
    <property type="match status" value="6"/>
</dbReference>
<protein>
    <recommendedName>
        <fullName evidence="3">Pyrrolo-quinoline quinone repeat domain-containing protein</fullName>
    </recommendedName>
</protein>
<reference evidence="4 5" key="1">
    <citation type="submission" date="2015-04" db="EMBL/GenBank/DDBJ databases">
        <title>Draft Genome Sequences of Eight Spore-Forming Food Isolates of Bacillus cereus Genome sequencing.</title>
        <authorList>
            <person name="Krawcyk A.O."/>
            <person name="de Jong A."/>
            <person name="Eijlander R.T."/>
            <person name="Berendsen E.M."/>
            <person name="Holsappel S."/>
            <person name="Wells-Bennik M."/>
            <person name="Kuipers O.P."/>
        </authorList>
    </citation>
    <scope>NUCLEOTIDE SEQUENCE [LARGE SCALE GENOMIC DNA]</scope>
    <source>
        <strain evidence="4 5">B4077</strain>
    </source>
</reference>
<sequence length="462" mass="50937">MKKKFMLVLLLFALMVGLNSYSIAQAQPTNTQGEQFEQGTYDFQAEFPFGQIWNKNSPYAGTDVNKVKWEYKLYFNDGSNDNLVQAFSSPPVIGRDGTVYAANQNGKLYAFNKDGSIKWVKEGMVTAHTTPVIAKDGTIYVAGIKFTAVNPDGSIKWQVNNVNIQDTPIIDSKGIIYVRNIEKSKLEAYNSNGTQQWASNEISEGKAGTNSMLISKDGIIYTLITGDKTNYLYAHDKNGKELWKKTFEGVGRAPGFSLGLKSELYINDGNILYVLDKDGNEIKKWSPQSVNNSSSAPAIYSKDGTIYVGGADGISAYNPDYTLKWKYSAGVVTESPVIDKNGVVYFKVSNEIYALNPDGTLKWKMSLALTNTSANNSITIGADGTLYTVGAGGLLIDDSYYYSLIAIGDSYIDKVCTKESTSMEVLKSLEAKSENAKLKEDEKKEARDILKRLSDDLDKKDN</sequence>
<feature type="domain" description="Pyrrolo-quinoline quinone repeat" evidence="3">
    <location>
        <begin position="105"/>
        <end position="246"/>
    </location>
</feature>
<evidence type="ECO:0000256" key="2">
    <source>
        <dbReference type="SAM" id="SignalP"/>
    </source>
</evidence>
<dbReference type="InterPro" id="IPR018391">
    <property type="entry name" value="PQQ_b-propeller_rpt"/>
</dbReference>
<feature type="coiled-coil region" evidence="1">
    <location>
        <begin position="426"/>
        <end position="456"/>
    </location>
</feature>
<evidence type="ECO:0000256" key="1">
    <source>
        <dbReference type="SAM" id="Coils"/>
    </source>
</evidence>
<dbReference type="PANTHER" id="PTHR34512">
    <property type="entry name" value="CELL SURFACE PROTEIN"/>
    <property type="match status" value="1"/>
</dbReference>
<dbReference type="SUPFAM" id="SSF50998">
    <property type="entry name" value="Quinoprotein alcohol dehydrogenase-like"/>
    <property type="match status" value="1"/>
</dbReference>